<evidence type="ECO:0000313" key="4">
    <source>
        <dbReference type="Proteomes" id="UP000594263"/>
    </source>
</evidence>
<dbReference type="InterPro" id="IPR004883">
    <property type="entry name" value="LOB"/>
</dbReference>
<keyword evidence="4" id="KW-1185">Reference proteome</keyword>
<protein>
    <recommendedName>
        <fullName evidence="2">LOB domain-containing protein</fullName>
    </recommendedName>
</protein>
<evidence type="ECO:0000313" key="3">
    <source>
        <dbReference type="EnsemblPlants" id="Kaladp0058s0115.1.v1.1.CDS.1"/>
    </source>
</evidence>
<evidence type="ECO:0000256" key="1">
    <source>
        <dbReference type="ARBA" id="ARBA00005474"/>
    </source>
</evidence>
<dbReference type="EnsemblPlants" id="Kaladp0058s0115.1.v1.1">
    <property type="protein sequence ID" value="Kaladp0058s0115.1.v1.1.CDS.1"/>
    <property type="gene ID" value="Kaladp0058s0115.v1.1"/>
</dbReference>
<reference evidence="3" key="1">
    <citation type="submission" date="2021-01" db="UniProtKB">
        <authorList>
            <consortium name="EnsemblPlants"/>
        </authorList>
    </citation>
    <scope>IDENTIFICATION</scope>
</reference>
<dbReference type="OMA" id="AMISIMF"/>
<accession>A0A7N0U8P2</accession>
<proteinExistence type="inferred from homology"/>
<dbReference type="PANTHER" id="PTHR31301:SF186">
    <property type="entry name" value="OS09G0364100 PROTEIN"/>
    <property type="match status" value="1"/>
</dbReference>
<feature type="domain" description="LOB" evidence="2">
    <location>
        <begin position="22"/>
        <end position="123"/>
    </location>
</feature>
<evidence type="ECO:0000259" key="2">
    <source>
        <dbReference type="PROSITE" id="PS50891"/>
    </source>
</evidence>
<dbReference type="PANTHER" id="PTHR31301">
    <property type="entry name" value="LOB DOMAIN-CONTAINING PROTEIN 4-RELATED"/>
    <property type="match status" value="1"/>
</dbReference>
<sequence>MNSNLKIPDNYSRSSALTSQSQACAACKYQRRKCAPGCPLAPYFPSERASEFMSAHKLFGVSNILKALKKVPPGARDAAMISIMFHAEARRADPVGGCYAVVESLVKQIEVYQAELDHVMREVYAFRALAAAQAEPRLVPGHVPRADVSVNNVGCQIKLEKQSSSMADEKQFYRTVETTPFDGKGAEACLVRLGENWKPAFAAHDVGLKIFTNT</sequence>
<dbReference type="Pfam" id="PF03195">
    <property type="entry name" value="LOB"/>
    <property type="match status" value="1"/>
</dbReference>
<dbReference type="Proteomes" id="UP000594263">
    <property type="component" value="Unplaced"/>
</dbReference>
<name>A0A7N0U8P2_KALFE</name>
<dbReference type="PROSITE" id="PS50891">
    <property type="entry name" value="LOB"/>
    <property type="match status" value="1"/>
</dbReference>
<comment type="similarity">
    <text evidence="1">Belongs to the LOB domain-containing protein family.</text>
</comment>
<organism evidence="3 4">
    <name type="scientific">Kalanchoe fedtschenkoi</name>
    <name type="common">Lavender scallops</name>
    <name type="synonym">South American air plant</name>
    <dbReference type="NCBI Taxonomy" id="63787"/>
    <lineage>
        <taxon>Eukaryota</taxon>
        <taxon>Viridiplantae</taxon>
        <taxon>Streptophyta</taxon>
        <taxon>Embryophyta</taxon>
        <taxon>Tracheophyta</taxon>
        <taxon>Spermatophyta</taxon>
        <taxon>Magnoliopsida</taxon>
        <taxon>eudicotyledons</taxon>
        <taxon>Gunneridae</taxon>
        <taxon>Pentapetalae</taxon>
        <taxon>Saxifragales</taxon>
        <taxon>Crassulaceae</taxon>
        <taxon>Kalanchoe</taxon>
    </lineage>
</organism>
<dbReference type="Gramene" id="Kaladp0058s0115.1.v1.1">
    <property type="protein sequence ID" value="Kaladp0058s0115.1.v1.1.CDS.1"/>
    <property type="gene ID" value="Kaladp0058s0115.v1.1"/>
</dbReference>
<dbReference type="AlphaFoldDB" id="A0A7N0U8P2"/>